<sequence length="143" mass="14979">MKTRTLLLLAVTCGLVILVAGSIKLFFVSDETPRVHLAIGDNTTIGDMSVTVLSAQHRDNLMLISVELVGVVDPDGATSWVFGAGSDARLLPVAVPADAGQACGATSATKATRCVLAFETTSSQGVLSYDRANEKRLWDITGS</sequence>
<protein>
    <submittedName>
        <fullName evidence="1">Unannotated protein</fullName>
    </submittedName>
</protein>
<name>A0A6J7FJJ1_9ZZZZ</name>
<dbReference type="EMBL" id="CAFBLP010000141">
    <property type="protein sequence ID" value="CAB4895606.1"/>
    <property type="molecule type" value="Genomic_DNA"/>
</dbReference>
<dbReference type="AlphaFoldDB" id="A0A6J7FJJ1"/>
<organism evidence="1">
    <name type="scientific">freshwater metagenome</name>
    <dbReference type="NCBI Taxonomy" id="449393"/>
    <lineage>
        <taxon>unclassified sequences</taxon>
        <taxon>metagenomes</taxon>
        <taxon>ecological metagenomes</taxon>
    </lineage>
</organism>
<reference evidence="1" key="1">
    <citation type="submission" date="2020-05" db="EMBL/GenBank/DDBJ databases">
        <authorList>
            <person name="Chiriac C."/>
            <person name="Salcher M."/>
            <person name="Ghai R."/>
            <person name="Kavagutti S V."/>
        </authorList>
    </citation>
    <scope>NUCLEOTIDE SEQUENCE</scope>
</reference>
<proteinExistence type="predicted"/>
<gene>
    <name evidence="1" type="ORF">UFOPK3376_03140</name>
</gene>
<accession>A0A6J7FJJ1</accession>
<evidence type="ECO:0000313" key="1">
    <source>
        <dbReference type="EMBL" id="CAB4895606.1"/>
    </source>
</evidence>